<evidence type="ECO:0000313" key="4">
    <source>
        <dbReference type="Proteomes" id="UP000076586"/>
    </source>
</evidence>
<dbReference type="RefSeq" id="WP_068703269.1">
    <property type="nucleotide sequence ID" value="NZ_BDCR01000003.1"/>
</dbReference>
<dbReference type="SUPFAM" id="SSF56935">
    <property type="entry name" value="Porins"/>
    <property type="match status" value="1"/>
</dbReference>
<dbReference type="InterPro" id="IPR041700">
    <property type="entry name" value="OMP_b-brl_3"/>
</dbReference>
<accession>A0A170ZIV6</accession>
<dbReference type="Pfam" id="PF13715">
    <property type="entry name" value="CarbopepD_reg_2"/>
    <property type="match status" value="1"/>
</dbReference>
<name>A0A170ZIV6_9BACT</name>
<feature type="chain" id="PRO_5007905047" evidence="1">
    <location>
        <begin position="28"/>
        <end position="940"/>
    </location>
</feature>
<dbReference type="EMBL" id="BDCR01000003">
    <property type="protein sequence ID" value="GAT62711.1"/>
    <property type="molecule type" value="Genomic_DNA"/>
</dbReference>
<dbReference type="STRING" id="681398.PJIAN_314"/>
<dbReference type="OrthoDB" id="603275at2"/>
<evidence type="ECO:0000313" key="3">
    <source>
        <dbReference type="EMBL" id="GAT62711.1"/>
    </source>
</evidence>
<dbReference type="Gene3D" id="2.60.40.1120">
    <property type="entry name" value="Carboxypeptidase-like, regulatory domain"/>
    <property type="match status" value="1"/>
</dbReference>
<evidence type="ECO:0000259" key="2">
    <source>
        <dbReference type="Pfam" id="PF14905"/>
    </source>
</evidence>
<comment type="caution">
    <text evidence="3">The sequence shown here is derived from an EMBL/GenBank/DDBJ whole genome shotgun (WGS) entry which is preliminary data.</text>
</comment>
<gene>
    <name evidence="3" type="ORF">PJIAN_314</name>
</gene>
<sequence>MENYYSNFKIKRLLIGIFLLSAITISAQDITGKVIDGNSKQTIPNAGIALYGSTGSLISSTISTSTGTFDLHYKLSGVYRLRVSFVGYQTYERDIKLDGQGVSVGTLSLKEKTQDISEVVVKASVPLATQRGDTTVMNASAYKTNPDANVQDLVQKMPGIVVQNGTLQAHGEDVKQVLVDGKEFFKDDITAALKNLPASIVNEIQVYDSQSEQTRFTGFDDGNRLKTINIVTKTGVTKSQFGRFYAGAGSDNLYSAGGNLSLFRNDRRITIIGQSNNTNERNFAMGNIFSGGGNPNGPPGAQVATMGGGSSSSDGVNNYSVDTQNGINKINSIGFNYSDQLSKKIKLDGNYFFSSLNNTSAQSSLYDYTARQGQSYLENKNTTAHVINHRFNFRLDYDIDDRNSLFIRPNISFQQSDGTSRTLSHTDSVSKPLSAVSSSTAPSLKGANISGQILFRHKFDRKGRTLSLDINSTSQTKNGNNYLNSITDYYSSNTIDTVREYSNLHSTGYSFSANASYTEPINRKSMVMINYMYGYQTGKSNQKAFNYNSKTGLYDDRDLSLTSIYKSNYQTNSGGMSYLYHTRKMNLNTNLNYQHGTLTGENELSNAFAIPSKTYNNLLPSMMLRYSFSSTTNLQVDYRTSASAPSIAQLQEVLDKTNPTQLTVGNSHLAQTYQHSLNVRLIAPNTSTASVFMAFINGSLSNNFIASNTLIAHSDTLLSKYNQTLAKGGQLTTYQNLSGYYNLNGMVGYGFPFTAIKTNLHLMLNANASRTPSIINNQKNYSRQFSWGGNLIMSSNISQNVDFTINSRANFSSVNNTLPEQTDTHFWNLSSGANLTWIALNHIVFQSGYSFSGYFQQGSKNEITNMLNCSLGVKFLKKNAGDLRFSCNDLLNQNTNFSRSTTPLYTLTHQSNTVGRYYMLTFTYTLGNFNGGNQGAPRPM</sequence>
<reference evidence="4" key="2">
    <citation type="journal article" date="2017" name="Genome Announc.">
        <title>Draft genome sequence of Paludibacter jiangxiensis NM7(T), a propionate-producing fermentative bacterium.</title>
        <authorList>
            <person name="Qiu Y.-L."/>
            <person name="Tourlousse D.M."/>
            <person name="Matsuura N."/>
            <person name="Ohashi A."/>
            <person name="Sekiguchi Y."/>
        </authorList>
    </citation>
    <scope>NUCLEOTIDE SEQUENCE [LARGE SCALE GENOMIC DNA]</scope>
    <source>
        <strain evidence="4">NM7</strain>
    </source>
</reference>
<keyword evidence="1" id="KW-0732">Signal</keyword>
<dbReference type="SUPFAM" id="SSF49464">
    <property type="entry name" value="Carboxypeptidase regulatory domain-like"/>
    <property type="match status" value="1"/>
</dbReference>
<feature type="domain" description="Outer membrane protein beta-barrel" evidence="2">
    <location>
        <begin position="457"/>
        <end position="924"/>
    </location>
</feature>
<dbReference type="AlphaFoldDB" id="A0A170ZIV6"/>
<keyword evidence="4" id="KW-1185">Reference proteome</keyword>
<organism evidence="3 4">
    <name type="scientific">Paludibacter jiangxiensis</name>
    <dbReference type="NCBI Taxonomy" id="681398"/>
    <lineage>
        <taxon>Bacteria</taxon>
        <taxon>Pseudomonadati</taxon>
        <taxon>Bacteroidota</taxon>
        <taxon>Bacteroidia</taxon>
        <taxon>Bacteroidales</taxon>
        <taxon>Paludibacteraceae</taxon>
        <taxon>Paludibacter</taxon>
    </lineage>
</organism>
<dbReference type="Proteomes" id="UP000076586">
    <property type="component" value="Unassembled WGS sequence"/>
</dbReference>
<proteinExistence type="predicted"/>
<feature type="signal peptide" evidence="1">
    <location>
        <begin position="1"/>
        <end position="27"/>
    </location>
</feature>
<dbReference type="Pfam" id="PF14905">
    <property type="entry name" value="OMP_b-brl_3"/>
    <property type="match status" value="1"/>
</dbReference>
<reference evidence="4" key="1">
    <citation type="submission" date="2016-04" db="EMBL/GenBank/DDBJ databases">
        <title>Draft genome sequence of Paludibacter jiangxiensis strain NM7.</title>
        <authorList>
            <person name="Qiu Y."/>
            <person name="Matsuura N."/>
            <person name="Ohashi A."/>
            <person name="Tourlousse M.D."/>
            <person name="Sekiguchi Y."/>
        </authorList>
    </citation>
    <scope>NUCLEOTIDE SEQUENCE [LARGE SCALE GENOMIC DNA]</scope>
    <source>
        <strain evidence="4">NM7</strain>
    </source>
</reference>
<dbReference type="InterPro" id="IPR008969">
    <property type="entry name" value="CarboxyPept-like_regulatory"/>
</dbReference>
<evidence type="ECO:0000256" key="1">
    <source>
        <dbReference type="SAM" id="SignalP"/>
    </source>
</evidence>
<protein>
    <submittedName>
        <fullName evidence="3">CarboxypepD_reg-like domain-containing protein</fullName>
    </submittedName>
</protein>